<dbReference type="CDD" id="cd22786">
    <property type="entry name" value="DPBB_YuiC-like"/>
    <property type="match status" value="1"/>
</dbReference>
<dbReference type="InterPro" id="IPR011098">
    <property type="entry name" value="G5_dom"/>
</dbReference>
<dbReference type="InterPro" id="IPR036908">
    <property type="entry name" value="RlpA-like_sf"/>
</dbReference>
<dbReference type="AlphaFoldDB" id="A0A1I4QJU9"/>
<evidence type="ECO:0000259" key="3">
    <source>
        <dbReference type="PROSITE" id="PS51109"/>
    </source>
</evidence>
<gene>
    <name evidence="4" type="ORF">SAMN04488054_1442</name>
</gene>
<evidence type="ECO:0000313" key="5">
    <source>
        <dbReference type="Proteomes" id="UP000199668"/>
    </source>
</evidence>
<dbReference type="RefSeq" id="WP_090928723.1">
    <property type="nucleotide sequence ID" value="NZ_FOTY01000044.1"/>
</dbReference>
<keyword evidence="1" id="KW-0732">Signal</keyword>
<sequence>MSLKQRADFSVRKPGKGMVLALAFLLLTAAGLFYAVHETTKATVTITKGEETFTVATHADTVKGMIEEQNLDVKEKDELSSSITEPITGNMNLEWKPARKITVSKNGEASSIWTTASSVGKVINNQNIDLGPYDELNKEVTAPVKDGMTVAYESAFPVTIKDNGKTKEVMTTTAQAENILKQAGMTLDSNDRLEDGKNTTISEETELDVVRVEKVTDVVQEKQEFATVTRKDNSLADGEEKVVKSGSKGVVEKKYEVVLENGKEVSRELVDQTKVKESQDKVVAVGPTDQTSIASRGSSPSESSSGGRTISMEATAYTADCTGCSGITATGINLNANPNQNVVAVDPAVIPLGTRVHVEGYGEAVAADTGGAINGNRIDVHMPTNQQAMSFGRRNVQVTILE</sequence>
<evidence type="ECO:0000256" key="2">
    <source>
        <dbReference type="SAM" id="MobiDB-lite"/>
    </source>
</evidence>
<evidence type="ECO:0000256" key="1">
    <source>
        <dbReference type="ARBA" id="ARBA00022729"/>
    </source>
</evidence>
<dbReference type="Pfam" id="PF06725">
    <property type="entry name" value="3D"/>
    <property type="match status" value="1"/>
</dbReference>
<dbReference type="Pfam" id="PF03990">
    <property type="entry name" value="DUF348"/>
    <property type="match status" value="3"/>
</dbReference>
<feature type="region of interest" description="Disordered" evidence="2">
    <location>
        <begin position="278"/>
        <end position="308"/>
    </location>
</feature>
<dbReference type="GO" id="GO:0009254">
    <property type="term" value="P:peptidoglycan turnover"/>
    <property type="evidence" value="ECO:0007669"/>
    <property type="project" value="InterPro"/>
</dbReference>
<dbReference type="Gene3D" id="2.20.230.10">
    <property type="entry name" value="Resuscitation-promoting factor rpfb"/>
    <property type="match status" value="1"/>
</dbReference>
<dbReference type="OrthoDB" id="9798935at2"/>
<accession>A0A1I4QJU9</accession>
<feature type="domain" description="G5" evidence="3">
    <location>
        <begin position="209"/>
        <end position="289"/>
    </location>
</feature>
<dbReference type="InterPro" id="IPR051933">
    <property type="entry name" value="Resuscitation_pf_RpfB"/>
</dbReference>
<organism evidence="4 5">
    <name type="scientific">Salibacterium qingdaonense</name>
    <dbReference type="NCBI Taxonomy" id="266892"/>
    <lineage>
        <taxon>Bacteria</taxon>
        <taxon>Bacillati</taxon>
        <taxon>Bacillota</taxon>
        <taxon>Bacilli</taxon>
        <taxon>Bacillales</taxon>
        <taxon>Bacillaceae</taxon>
    </lineage>
</organism>
<dbReference type="Pfam" id="PF07501">
    <property type="entry name" value="G5"/>
    <property type="match status" value="1"/>
</dbReference>
<dbReference type="SMART" id="SM01208">
    <property type="entry name" value="G5"/>
    <property type="match status" value="1"/>
</dbReference>
<dbReference type="InterPro" id="IPR007137">
    <property type="entry name" value="DUF348"/>
</dbReference>
<feature type="compositionally biased region" description="Low complexity" evidence="2">
    <location>
        <begin position="292"/>
        <end position="308"/>
    </location>
</feature>
<dbReference type="InterPro" id="IPR010611">
    <property type="entry name" value="3D_dom"/>
</dbReference>
<dbReference type="Gene3D" id="2.40.40.10">
    <property type="entry name" value="RlpA-like domain"/>
    <property type="match status" value="1"/>
</dbReference>
<protein>
    <submittedName>
        <fullName evidence="4">Uncharacterized conserved protein YabE, contains G5 and tandem DUF348 domains</fullName>
    </submittedName>
</protein>
<dbReference type="PROSITE" id="PS51109">
    <property type="entry name" value="G5"/>
    <property type="match status" value="1"/>
</dbReference>
<reference evidence="4 5" key="1">
    <citation type="submission" date="2016-10" db="EMBL/GenBank/DDBJ databases">
        <authorList>
            <person name="de Groot N.N."/>
        </authorList>
    </citation>
    <scope>NUCLEOTIDE SEQUENCE [LARGE SCALE GENOMIC DNA]</scope>
    <source>
        <strain evidence="4 5">CGMCC 1.6134</strain>
    </source>
</reference>
<dbReference type="Proteomes" id="UP000199668">
    <property type="component" value="Unassembled WGS sequence"/>
</dbReference>
<dbReference type="GO" id="GO:0004553">
    <property type="term" value="F:hydrolase activity, hydrolyzing O-glycosyl compounds"/>
    <property type="evidence" value="ECO:0007669"/>
    <property type="project" value="InterPro"/>
</dbReference>
<evidence type="ECO:0000313" key="4">
    <source>
        <dbReference type="EMBL" id="SFM40331.1"/>
    </source>
</evidence>
<dbReference type="SUPFAM" id="SSF50685">
    <property type="entry name" value="Barwin-like endoglucanases"/>
    <property type="match status" value="1"/>
</dbReference>
<dbReference type="PANTHER" id="PTHR39160:SF4">
    <property type="entry name" value="RESUSCITATION-PROMOTING FACTOR RPFB"/>
    <property type="match status" value="1"/>
</dbReference>
<dbReference type="STRING" id="266892.SAMN04488054_1442"/>
<dbReference type="GO" id="GO:0019867">
    <property type="term" value="C:outer membrane"/>
    <property type="evidence" value="ECO:0007669"/>
    <property type="project" value="InterPro"/>
</dbReference>
<dbReference type="EMBL" id="FOTY01000044">
    <property type="protein sequence ID" value="SFM40331.1"/>
    <property type="molecule type" value="Genomic_DNA"/>
</dbReference>
<keyword evidence="5" id="KW-1185">Reference proteome</keyword>
<name>A0A1I4QJU9_9BACI</name>
<dbReference type="PANTHER" id="PTHR39160">
    <property type="entry name" value="CELL WALL-BINDING PROTEIN YOCH"/>
    <property type="match status" value="1"/>
</dbReference>
<proteinExistence type="predicted"/>